<dbReference type="Proteomes" id="UP000551758">
    <property type="component" value="Unassembled WGS sequence"/>
</dbReference>
<evidence type="ECO:0000313" key="3">
    <source>
        <dbReference type="Proteomes" id="UP000551758"/>
    </source>
</evidence>
<name>A0A7J7ERA0_DICBM</name>
<evidence type="ECO:0000313" key="2">
    <source>
        <dbReference type="EMBL" id="KAF5918237.1"/>
    </source>
</evidence>
<feature type="domain" description="KRAB" evidence="1">
    <location>
        <begin position="14"/>
        <end position="93"/>
    </location>
</feature>
<comment type="caution">
    <text evidence="2">The sequence shown here is derived from an EMBL/GenBank/DDBJ whole genome shotgun (WGS) entry which is preliminary data.</text>
</comment>
<dbReference type="EMBL" id="JACDTQ010002466">
    <property type="protein sequence ID" value="KAF5918237.1"/>
    <property type="molecule type" value="Genomic_DNA"/>
</dbReference>
<dbReference type="GO" id="GO:0006355">
    <property type="term" value="P:regulation of DNA-templated transcription"/>
    <property type="evidence" value="ECO:0007669"/>
    <property type="project" value="InterPro"/>
</dbReference>
<dbReference type="PANTHER" id="PTHR23232:SF165">
    <property type="entry name" value="KRAB DOMAIN-CONTAINING PROTEIN"/>
    <property type="match status" value="1"/>
</dbReference>
<protein>
    <recommendedName>
        <fullName evidence="1">KRAB domain-containing protein</fullName>
    </recommendedName>
</protein>
<dbReference type="AlphaFoldDB" id="A0A7J7ERA0"/>
<keyword evidence="3" id="KW-1185">Reference proteome</keyword>
<dbReference type="SMART" id="SM00349">
    <property type="entry name" value="KRAB"/>
    <property type="match status" value="1"/>
</dbReference>
<dbReference type="SUPFAM" id="SSF109640">
    <property type="entry name" value="KRAB domain (Kruppel-associated box)"/>
    <property type="match status" value="1"/>
</dbReference>
<dbReference type="PROSITE" id="PS50805">
    <property type="entry name" value="KRAB"/>
    <property type="match status" value="1"/>
</dbReference>
<reference evidence="2 3" key="1">
    <citation type="journal article" date="2020" name="Mol. Biol. Evol.">
        <title>Interspecific Gene Flow and the Evolution of Specialization in Black and White Rhinoceros.</title>
        <authorList>
            <person name="Moodley Y."/>
            <person name="Westbury M.V."/>
            <person name="Russo I.M."/>
            <person name="Gopalakrishnan S."/>
            <person name="Rakotoarivelo A."/>
            <person name="Olsen R.A."/>
            <person name="Prost S."/>
            <person name="Tunstall T."/>
            <person name="Ryder O.A."/>
            <person name="Dalen L."/>
            <person name="Bruford M.W."/>
        </authorList>
    </citation>
    <scope>NUCLEOTIDE SEQUENCE [LARGE SCALE GENOMIC DNA]</scope>
    <source>
        <strain evidence="2">SBR-YM</strain>
        <tissue evidence="2">Skin</tissue>
    </source>
</reference>
<dbReference type="PANTHER" id="PTHR23232">
    <property type="entry name" value="KRAB DOMAIN C2H2 ZINC FINGER"/>
    <property type="match status" value="1"/>
</dbReference>
<dbReference type="InterPro" id="IPR036051">
    <property type="entry name" value="KRAB_dom_sf"/>
</dbReference>
<gene>
    <name evidence="2" type="ORF">HPG69_002879</name>
</gene>
<organism evidence="2 3">
    <name type="scientific">Diceros bicornis minor</name>
    <name type="common">South-central black rhinoceros</name>
    <dbReference type="NCBI Taxonomy" id="77932"/>
    <lineage>
        <taxon>Eukaryota</taxon>
        <taxon>Metazoa</taxon>
        <taxon>Chordata</taxon>
        <taxon>Craniata</taxon>
        <taxon>Vertebrata</taxon>
        <taxon>Euteleostomi</taxon>
        <taxon>Mammalia</taxon>
        <taxon>Eutheria</taxon>
        <taxon>Laurasiatheria</taxon>
        <taxon>Perissodactyla</taxon>
        <taxon>Rhinocerotidae</taxon>
        <taxon>Diceros</taxon>
    </lineage>
</organism>
<proteinExistence type="predicted"/>
<dbReference type="InterPro" id="IPR050169">
    <property type="entry name" value="Krueppel_C2H2_ZnF"/>
</dbReference>
<dbReference type="InterPro" id="IPR001909">
    <property type="entry name" value="KRAB"/>
</dbReference>
<dbReference type="CDD" id="cd07765">
    <property type="entry name" value="KRAB_A-box"/>
    <property type="match status" value="1"/>
</dbReference>
<dbReference type="Pfam" id="PF01352">
    <property type="entry name" value="KRAB"/>
    <property type="match status" value="1"/>
</dbReference>
<sequence>MACLLQGLQERELLSFEDVALFFTREEWNQLDWAQKELYRDVMLENYRNLILLGSEARYKMKKLTPKQKISEDLESCKISAVKQKTAKIPSEKLHKCNEFVDIYRLALPTVGGECNKNFVQNLNLIQGVAVITGSVCVFHQREVGGLALGSEGYLRRCNAGELGKQVLLESRAGSEGARSAKTDAPVHSKWQCGYLGTQDEWLQRPPSHAVISRSIVTSAGAKMVSKGCSESCQKISMWEAGAHLLSLACPTVLPGGQPCPASPLGAARYFETLQFLTLRSLKGAHSGRRRLSALRAVLPHPGLELPGQDGQELLQHQQLQDLLLRVHLRPQPPTTKLPEPAQRLFGSGHLLVTELPKTPSRSFGILTVPGRCGLQTSRPSRRGGAATPALAATVRDPAAASLPGPAVKLELIFLPHVLTLPEFCPQEKLKVQLYHEW</sequence>
<dbReference type="Gene3D" id="6.10.140.140">
    <property type="match status" value="1"/>
</dbReference>
<evidence type="ECO:0000259" key="1">
    <source>
        <dbReference type="PROSITE" id="PS50805"/>
    </source>
</evidence>
<accession>A0A7J7ERA0</accession>